<proteinExistence type="predicted"/>
<dbReference type="EMBL" id="GGEC01065883">
    <property type="protein sequence ID" value="MBX46367.1"/>
    <property type="molecule type" value="Transcribed_RNA"/>
</dbReference>
<sequence>MLIIGCYQWSFVSFFPISLVVKMTRPCAVTWVVVYFQLGN</sequence>
<protein>
    <submittedName>
        <fullName evidence="1">Uncharacterized protein</fullName>
    </submittedName>
</protein>
<dbReference type="AlphaFoldDB" id="A0A2P2NV31"/>
<name>A0A2P2NV31_RHIMU</name>
<reference evidence="1" key="1">
    <citation type="submission" date="2018-02" db="EMBL/GenBank/DDBJ databases">
        <title>Rhizophora mucronata_Transcriptome.</title>
        <authorList>
            <person name="Meera S.P."/>
            <person name="Sreeshan A."/>
            <person name="Augustine A."/>
        </authorList>
    </citation>
    <scope>NUCLEOTIDE SEQUENCE</scope>
    <source>
        <tissue evidence="1">Leaf</tissue>
    </source>
</reference>
<accession>A0A2P2NV31</accession>
<evidence type="ECO:0000313" key="1">
    <source>
        <dbReference type="EMBL" id="MBX46367.1"/>
    </source>
</evidence>
<organism evidence="1">
    <name type="scientific">Rhizophora mucronata</name>
    <name type="common">Asiatic mangrove</name>
    <dbReference type="NCBI Taxonomy" id="61149"/>
    <lineage>
        <taxon>Eukaryota</taxon>
        <taxon>Viridiplantae</taxon>
        <taxon>Streptophyta</taxon>
        <taxon>Embryophyta</taxon>
        <taxon>Tracheophyta</taxon>
        <taxon>Spermatophyta</taxon>
        <taxon>Magnoliopsida</taxon>
        <taxon>eudicotyledons</taxon>
        <taxon>Gunneridae</taxon>
        <taxon>Pentapetalae</taxon>
        <taxon>rosids</taxon>
        <taxon>fabids</taxon>
        <taxon>Malpighiales</taxon>
        <taxon>Rhizophoraceae</taxon>
        <taxon>Rhizophora</taxon>
    </lineage>
</organism>